<sequence>MEIKILYEDENILGIDKPSGILVHSDERSKEETIQDLFLKKYPKLELVHRLDKETSGVLLLAKNQKAHEALKNQFSAPALGLKTKSGLADRQDRVSKIYIAVVNGWVKKDHDIINEPIGRSPTDFRRRLSGRGARGEMREAITEYNVLKKFEDGTGNRFSCLEIKPKTGRTHQIRVHMKYINHPIVCDKLYAPKNPCPEFINRLALHAKSIEFKNLNGEVVKLESPLPKEFSKITF</sequence>
<evidence type="ECO:0000313" key="4">
    <source>
        <dbReference type="Proteomes" id="UP000178985"/>
    </source>
</evidence>
<dbReference type="InterPro" id="IPR020103">
    <property type="entry name" value="PsdUridine_synth_cat_dom_sf"/>
</dbReference>
<proteinExistence type="inferred from homology"/>
<dbReference type="GO" id="GO:0000455">
    <property type="term" value="P:enzyme-directed rRNA pseudouridine synthesis"/>
    <property type="evidence" value="ECO:0007669"/>
    <property type="project" value="TreeGrafter"/>
</dbReference>
<dbReference type="CDD" id="cd02869">
    <property type="entry name" value="PseudoU_synth_RluA_like"/>
    <property type="match status" value="1"/>
</dbReference>
<dbReference type="PANTHER" id="PTHR21600">
    <property type="entry name" value="MITOCHONDRIAL RNA PSEUDOURIDINE SYNTHASE"/>
    <property type="match status" value="1"/>
</dbReference>
<evidence type="ECO:0000256" key="1">
    <source>
        <dbReference type="ARBA" id="ARBA00010876"/>
    </source>
</evidence>
<dbReference type="Proteomes" id="UP000178985">
    <property type="component" value="Unassembled WGS sequence"/>
</dbReference>
<dbReference type="Gene3D" id="3.30.2350.10">
    <property type="entry name" value="Pseudouridine synthase"/>
    <property type="match status" value="1"/>
</dbReference>
<dbReference type="PANTHER" id="PTHR21600:SF87">
    <property type="entry name" value="RNA PSEUDOURIDYLATE SYNTHASE DOMAIN-CONTAINING PROTEIN 1"/>
    <property type="match status" value="1"/>
</dbReference>
<comment type="caution">
    <text evidence="3">The sequence shown here is derived from an EMBL/GenBank/DDBJ whole genome shotgun (WGS) entry which is preliminary data.</text>
</comment>
<dbReference type="SUPFAM" id="SSF55120">
    <property type="entry name" value="Pseudouridine synthase"/>
    <property type="match status" value="1"/>
</dbReference>
<evidence type="ECO:0000313" key="3">
    <source>
        <dbReference type="EMBL" id="OGI64179.1"/>
    </source>
</evidence>
<dbReference type="EMBL" id="MFTO01000005">
    <property type="protein sequence ID" value="OGI64179.1"/>
    <property type="molecule type" value="Genomic_DNA"/>
</dbReference>
<comment type="similarity">
    <text evidence="1">Belongs to the pseudouridine synthase RluA family.</text>
</comment>
<dbReference type="GO" id="GO:0003723">
    <property type="term" value="F:RNA binding"/>
    <property type="evidence" value="ECO:0007669"/>
    <property type="project" value="InterPro"/>
</dbReference>
<dbReference type="AlphaFoldDB" id="A0A1F6V3S1"/>
<protein>
    <recommendedName>
        <fullName evidence="2">Pseudouridine synthase RsuA/RluA-like domain-containing protein</fullName>
    </recommendedName>
</protein>
<feature type="domain" description="Pseudouridine synthase RsuA/RluA-like" evidence="2">
    <location>
        <begin position="13"/>
        <end position="179"/>
    </location>
</feature>
<dbReference type="GO" id="GO:0140098">
    <property type="term" value="F:catalytic activity, acting on RNA"/>
    <property type="evidence" value="ECO:0007669"/>
    <property type="project" value="UniProtKB-ARBA"/>
</dbReference>
<evidence type="ECO:0000259" key="2">
    <source>
        <dbReference type="Pfam" id="PF00849"/>
    </source>
</evidence>
<organism evidence="3 4">
    <name type="scientific">Candidatus Nomurabacteria bacterium RIFCSPHIGHO2_01_FULL_40_20</name>
    <dbReference type="NCBI Taxonomy" id="1801738"/>
    <lineage>
        <taxon>Bacteria</taxon>
        <taxon>Candidatus Nomuraibacteriota</taxon>
    </lineage>
</organism>
<reference evidence="3 4" key="1">
    <citation type="journal article" date="2016" name="Nat. Commun.">
        <title>Thousands of microbial genomes shed light on interconnected biogeochemical processes in an aquifer system.</title>
        <authorList>
            <person name="Anantharaman K."/>
            <person name="Brown C.T."/>
            <person name="Hug L.A."/>
            <person name="Sharon I."/>
            <person name="Castelle C.J."/>
            <person name="Probst A.J."/>
            <person name="Thomas B.C."/>
            <person name="Singh A."/>
            <person name="Wilkins M.J."/>
            <person name="Karaoz U."/>
            <person name="Brodie E.L."/>
            <person name="Williams K.H."/>
            <person name="Hubbard S.S."/>
            <person name="Banfield J.F."/>
        </authorList>
    </citation>
    <scope>NUCLEOTIDE SEQUENCE [LARGE SCALE GENOMIC DNA]</scope>
</reference>
<dbReference type="GO" id="GO:0009982">
    <property type="term" value="F:pseudouridine synthase activity"/>
    <property type="evidence" value="ECO:0007669"/>
    <property type="project" value="InterPro"/>
</dbReference>
<dbReference type="InterPro" id="IPR006145">
    <property type="entry name" value="PsdUridine_synth_RsuA/RluA"/>
</dbReference>
<dbReference type="PROSITE" id="PS01129">
    <property type="entry name" value="PSI_RLU"/>
    <property type="match status" value="1"/>
</dbReference>
<dbReference type="InterPro" id="IPR006224">
    <property type="entry name" value="PsdUridine_synth_RluA-like_CS"/>
</dbReference>
<gene>
    <name evidence="3" type="ORF">A2733_02905</name>
</gene>
<dbReference type="InterPro" id="IPR050188">
    <property type="entry name" value="RluA_PseudoU_synthase"/>
</dbReference>
<accession>A0A1F6V3S1</accession>
<dbReference type="Pfam" id="PF00849">
    <property type="entry name" value="PseudoU_synth_2"/>
    <property type="match status" value="1"/>
</dbReference>
<name>A0A1F6V3S1_9BACT</name>